<dbReference type="SMART" id="SM00342">
    <property type="entry name" value="HTH_ARAC"/>
    <property type="match status" value="1"/>
</dbReference>
<dbReference type="InterPro" id="IPR018060">
    <property type="entry name" value="HTH_AraC"/>
</dbReference>
<evidence type="ECO:0000259" key="4">
    <source>
        <dbReference type="PROSITE" id="PS01124"/>
    </source>
</evidence>
<dbReference type="AlphaFoldDB" id="A0A1I3HB15"/>
<dbReference type="InterPro" id="IPR050204">
    <property type="entry name" value="AraC_XylS_family_regulators"/>
</dbReference>
<dbReference type="PROSITE" id="PS01124">
    <property type="entry name" value="HTH_ARAC_FAMILY_2"/>
    <property type="match status" value="1"/>
</dbReference>
<gene>
    <name evidence="5" type="ORF">SAMN05216561_107107</name>
</gene>
<dbReference type="InterPro" id="IPR020449">
    <property type="entry name" value="Tscrpt_reg_AraC-type_HTH"/>
</dbReference>
<keyword evidence="2 5" id="KW-0238">DNA-binding</keyword>
<dbReference type="Gene3D" id="1.10.10.60">
    <property type="entry name" value="Homeodomain-like"/>
    <property type="match status" value="2"/>
</dbReference>
<organism evidence="5 6">
    <name type="scientific">Nocardioides psychrotolerans</name>
    <dbReference type="NCBI Taxonomy" id="1005945"/>
    <lineage>
        <taxon>Bacteria</taxon>
        <taxon>Bacillati</taxon>
        <taxon>Actinomycetota</taxon>
        <taxon>Actinomycetes</taxon>
        <taxon>Propionibacteriales</taxon>
        <taxon>Nocardioidaceae</taxon>
        <taxon>Nocardioides</taxon>
    </lineage>
</organism>
<dbReference type="PRINTS" id="PR00032">
    <property type="entry name" value="HTHARAC"/>
</dbReference>
<dbReference type="GO" id="GO:0003700">
    <property type="term" value="F:DNA-binding transcription factor activity"/>
    <property type="evidence" value="ECO:0007669"/>
    <property type="project" value="InterPro"/>
</dbReference>
<dbReference type="GO" id="GO:0043565">
    <property type="term" value="F:sequence-specific DNA binding"/>
    <property type="evidence" value="ECO:0007669"/>
    <property type="project" value="InterPro"/>
</dbReference>
<evidence type="ECO:0000256" key="3">
    <source>
        <dbReference type="ARBA" id="ARBA00023163"/>
    </source>
</evidence>
<sequence length="188" mass="20217">MRALGDRHNVKGRAPSVGSCAVAARPRAESGLTGILGSVGHHPIERHLLRAKDLADRHYGQSIDVAAMADAAGLSRSHFSRAFRAAFGLSPHVYLLTRRLERAAALLRNTDHRVADICVEVGLTSVGSFTTSFKRMFGSTPTAYRADFPPASARTVLPSCVVRFYGRPGHVPEQKGARIEKTNSACGL</sequence>
<dbReference type="STRING" id="1005945.SAMN05216561_107107"/>
<dbReference type="Proteomes" id="UP000198649">
    <property type="component" value="Unassembled WGS sequence"/>
</dbReference>
<keyword evidence="3" id="KW-0804">Transcription</keyword>
<keyword evidence="1" id="KW-0805">Transcription regulation</keyword>
<protein>
    <submittedName>
        <fullName evidence="5">AraC-type DNA-binding protein</fullName>
    </submittedName>
</protein>
<reference evidence="5 6" key="1">
    <citation type="submission" date="2016-10" db="EMBL/GenBank/DDBJ databases">
        <authorList>
            <person name="de Groot N.N."/>
        </authorList>
    </citation>
    <scope>NUCLEOTIDE SEQUENCE [LARGE SCALE GENOMIC DNA]</scope>
    <source>
        <strain evidence="5 6">CGMCC 1.11156</strain>
    </source>
</reference>
<name>A0A1I3HB15_9ACTN</name>
<evidence type="ECO:0000256" key="2">
    <source>
        <dbReference type="ARBA" id="ARBA00023125"/>
    </source>
</evidence>
<dbReference type="PANTHER" id="PTHR46796">
    <property type="entry name" value="HTH-TYPE TRANSCRIPTIONAL ACTIVATOR RHAS-RELATED"/>
    <property type="match status" value="1"/>
</dbReference>
<dbReference type="Pfam" id="PF12833">
    <property type="entry name" value="HTH_18"/>
    <property type="match status" value="1"/>
</dbReference>
<dbReference type="InterPro" id="IPR018062">
    <property type="entry name" value="HTH_AraC-typ_CS"/>
</dbReference>
<evidence type="ECO:0000313" key="5">
    <source>
        <dbReference type="EMBL" id="SFI32936.1"/>
    </source>
</evidence>
<dbReference type="InterPro" id="IPR009057">
    <property type="entry name" value="Homeodomain-like_sf"/>
</dbReference>
<evidence type="ECO:0000256" key="1">
    <source>
        <dbReference type="ARBA" id="ARBA00023015"/>
    </source>
</evidence>
<feature type="domain" description="HTH araC/xylS-type" evidence="4">
    <location>
        <begin position="49"/>
        <end position="147"/>
    </location>
</feature>
<dbReference type="OrthoDB" id="2060755at2"/>
<proteinExistence type="predicted"/>
<keyword evidence="6" id="KW-1185">Reference proteome</keyword>
<evidence type="ECO:0000313" key="6">
    <source>
        <dbReference type="Proteomes" id="UP000198649"/>
    </source>
</evidence>
<dbReference type="EMBL" id="FOQG01000007">
    <property type="protein sequence ID" value="SFI32936.1"/>
    <property type="molecule type" value="Genomic_DNA"/>
</dbReference>
<accession>A0A1I3HB15</accession>
<dbReference type="PROSITE" id="PS00041">
    <property type="entry name" value="HTH_ARAC_FAMILY_1"/>
    <property type="match status" value="1"/>
</dbReference>
<dbReference type="SUPFAM" id="SSF46689">
    <property type="entry name" value="Homeodomain-like"/>
    <property type="match status" value="2"/>
</dbReference>